<dbReference type="SUPFAM" id="SSF53633">
    <property type="entry name" value="Carbamate kinase-like"/>
    <property type="match status" value="1"/>
</dbReference>
<comment type="activity regulation">
    <text evidence="11">Inhibited by UTP.</text>
</comment>
<dbReference type="GO" id="GO:0005829">
    <property type="term" value="C:cytosol"/>
    <property type="evidence" value="ECO:0007669"/>
    <property type="project" value="TreeGrafter"/>
</dbReference>
<dbReference type="GO" id="GO:0006225">
    <property type="term" value="P:UDP biosynthetic process"/>
    <property type="evidence" value="ECO:0007669"/>
    <property type="project" value="TreeGrafter"/>
</dbReference>
<evidence type="ECO:0000256" key="6">
    <source>
        <dbReference type="ARBA" id="ARBA00022741"/>
    </source>
</evidence>
<protein>
    <recommendedName>
        <fullName evidence="11">Uridylate kinase</fullName>
        <shortName evidence="11">UK</shortName>
        <ecNumber evidence="11">2.7.4.22</ecNumber>
    </recommendedName>
    <alternativeName>
        <fullName evidence="11">Uridine monophosphate kinase</fullName>
        <shortName evidence="11">UMP kinase</shortName>
        <shortName evidence="11">UMPK</shortName>
    </alternativeName>
</protein>
<keyword evidence="6 11" id="KW-0547">Nucleotide-binding</keyword>
<keyword evidence="7 11" id="KW-0418">Kinase</keyword>
<dbReference type="CDD" id="cd04254">
    <property type="entry name" value="AAK_UMPK-PyrH-Ec"/>
    <property type="match status" value="1"/>
</dbReference>
<comment type="catalytic activity">
    <reaction evidence="10 11">
        <text>UMP + ATP = UDP + ADP</text>
        <dbReference type="Rhea" id="RHEA:24400"/>
        <dbReference type="ChEBI" id="CHEBI:30616"/>
        <dbReference type="ChEBI" id="CHEBI:57865"/>
        <dbReference type="ChEBI" id="CHEBI:58223"/>
        <dbReference type="ChEBI" id="CHEBI:456216"/>
        <dbReference type="EC" id="2.7.4.22"/>
    </reaction>
</comment>
<comment type="caution">
    <text evidence="11">Lacks conserved residue(s) required for the propagation of feature annotation.</text>
</comment>
<keyword evidence="5 11" id="KW-0808">Transferase</keyword>
<comment type="caution">
    <text evidence="13">The sequence shown here is derived from an EMBL/GenBank/DDBJ whole genome shotgun (WGS) entry which is preliminary data.</text>
</comment>
<dbReference type="AlphaFoldDB" id="A0A937XKC4"/>
<keyword evidence="4 11" id="KW-0963">Cytoplasm</keyword>
<evidence type="ECO:0000259" key="12">
    <source>
        <dbReference type="Pfam" id="PF00696"/>
    </source>
</evidence>
<feature type="binding site" evidence="11">
    <location>
        <begin position="125"/>
        <end position="132"/>
    </location>
    <ligand>
        <name>UMP</name>
        <dbReference type="ChEBI" id="CHEBI:57865"/>
    </ligand>
</feature>
<comment type="pathway">
    <text evidence="2 11">Pyrimidine metabolism; CTP biosynthesis via de novo pathway; UDP from UMP (UMPK route): step 1/1.</text>
</comment>
<feature type="binding site" evidence="11">
    <location>
        <position position="47"/>
    </location>
    <ligand>
        <name>UMP</name>
        <dbReference type="ChEBI" id="CHEBI:57865"/>
    </ligand>
</feature>
<feature type="binding site" evidence="11">
    <location>
        <position position="48"/>
    </location>
    <ligand>
        <name>ATP</name>
        <dbReference type="ChEBI" id="CHEBI:30616"/>
    </ligand>
</feature>
<keyword evidence="9 11" id="KW-0665">Pyrimidine biosynthesis</keyword>
<dbReference type="Pfam" id="PF00696">
    <property type="entry name" value="AA_kinase"/>
    <property type="match status" value="1"/>
</dbReference>
<dbReference type="EMBL" id="VGIR01000119">
    <property type="protein sequence ID" value="MBM3332695.1"/>
    <property type="molecule type" value="Genomic_DNA"/>
</dbReference>
<dbReference type="InterPro" id="IPR011817">
    <property type="entry name" value="Uridylate_kinase"/>
</dbReference>
<evidence type="ECO:0000256" key="7">
    <source>
        <dbReference type="ARBA" id="ARBA00022777"/>
    </source>
</evidence>
<organism evidence="13 14">
    <name type="scientific">candidate division WOR-3 bacterium</name>
    <dbReference type="NCBI Taxonomy" id="2052148"/>
    <lineage>
        <taxon>Bacteria</taxon>
        <taxon>Bacteria division WOR-3</taxon>
    </lineage>
</organism>
<keyword evidence="8 11" id="KW-0067">ATP-binding</keyword>
<evidence type="ECO:0000256" key="11">
    <source>
        <dbReference type="HAMAP-Rule" id="MF_01220"/>
    </source>
</evidence>
<dbReference type="GO" id="GO:0033862">
    <property type="term" value="F:UMP kinase activity"/>
    <property type="evidence" value="ECO:0007669"/>
    <property type="project" value="UniProtKB-EC"/>
</dbReference>
<evidence type="ECO:0000256" key="9">
    <source>
        <dbReference type="ARBA" id="ARBA00022975"/>
    </source>
</evidence>
<dbReference type="Gene3D" id="3.40.1160.10">
    <property type="entry name" value="Acetylglutamate kinase-like"/>
    <property type="match status" value="1"/>
</dbReference>
<comment type="subcellular location">
    <subcellularLocation>
        <location evidence="1 11">Cytoplasm</location>
    </subcellularLocation>
</comment>
<dbReference type="EC" id="2.7.4.22" evidence="11"/>
<reference evidence="13" key="1">
    <citation type="submission" date="2019-03" db="EMBL/GenBank/DDBJ databases">
        <title>Lake Tanganyika Metagenome-Assembled Genomes (MAGs).</title>
        <authorList>
            <person name="Tran P."/>
        </authorList>
    </citation>
    <scope>NUCLEOTIDE SEQUENCE</scope>
    <source>
        <strain evidence="13">K_DeepCast_150m_m2_040</strain>
    </source>
</reference>
<feature type="binding site" evidence="11">
    <location>
        <begin position="12"/>
        <end position="15"/>
    </location>
    <ligand>
        <name>ATP</name>
        <dbReference type="ChEBI" id="CHEBI:30616"/>
    </ligand>
</feature>
<evidence type="ECO:0000256" key="2">
    <source>
        <dbReference type="ARBA" id="ARBA00004791"/>
    </source>
</evidence>
<dbReference type="InterPro" id="IPR036393">
    <property type="entry name" value="AceGlu_kinase-like_sf"/>
</dbReference>
<comment type="function">
    <text evidence="11">Catalyzes the reversible phosphorylation of UMP to UDP.</text>
</comment>
<dbReference type="PANTHER" id="PTHR42833:SF4">
    <property type="entry name" value="URIDYLATE KINASE PUMPKIN, CHLOROPLASTIC"/>
    <property type="match status" value="1"/>
</dbReference>
<dbReference type="InterPro" id="IPR015963">
    <property type="entry name" value="Uridylate_kinase_bac"/>
</dbReference>
<sequence length="227" mass="24410">MSNRRYNRLLLKISGDCFSDSKSLKRVADQLVSAQHAGANLAVVMGGGNILRGRDTRDMDQAAADKAGMLATVINGIKLTELLGSHAPARHFSAIAVPGTAAGYDIWQAREALKEGRILVLSGGTGNPFFSTDSAAALRAAELGMDTLLKGTRVAGVFSSDPEKNPKAEFYPTLTYQQALEERLAVMDLTAFALCMERKIPIVVFDITRPRAILDIMKGKRIGSLVC</sequence>
<evidence type="ECO:0000256" key="1">
    <source>
        <dbReference type="ARBA" id="ARBA00004496"/>
    </source>
</evidence>
<feature type="binding site" evidence="11">
    <location>
        <position position="161"/>
    </location>
    <ligand>
        <name>ATP</name>
        <dbReference type="ChEBI" id="CHEBI:30616"/>
    </ligand>
</feature>
<dbReference type="InterPro" id="IPR001048">
    <property type="entry name" value="Asp/Glu/Uridylate_kinase"/>
</dbReference>
<feature type="binding site" evidence="11">
    <location>
        <position position="52"/>
    </location>
    <ligand>
        <name>ATP</name>
        <dbReference type="ChEBI" id="CHEBI:30616"/>
    </ligand>
</feature>
<comment type="similarity">
    <text evidence="3 11">Belongs to the UMP kinase family.</text>
</comment>
<feature type="binding site" evidence="11">
    <location>
        <position position="152"/>
    </location>
    <ligand>
        <name>ATP</name>
        <dbReference type="ChEBI" id="CHEBI:30616"/>
    </ligand>
</feature>
<comment type="subunit">
    <text evidence="11">Homohexamer.</text>
</comment>
<evidence type="ECO:0000313" key="14">
    <source>
        <dbReference type="Proteomes" id="UP000779900"/>
    </source>
</evidence>
<evidence type="ECO:0000313" key="13">
    <source>
        <dbReference type="EMBL" id="MBM3332695.1"/>
    </source>
</evidence>
<dbReference type="HAMAP" id="MF_01220_B">
    <property type="entry name" value="PyrH_B"/>
    <property type="match status" value="1"/>
</dbReference>
<dbReference type="GO" id="GO:0005524">
    <property type="term" value="F:ATP binding"/>
    <property type="evidence" value="ECO:0007669"/>
    <property type="project" value="UniProtKB-KW"/>
</dbReference>
<dbReference type="PIRSF" id="PIRSF005650">
    <property type="entry name" value="Uridylate_kin"/>
    <property type="match status" value="1"/>
</dbReference>
<feature type="binding site" evidence="11">
    <location>
        <position position="158"/>
    </location>
    <ligand>
        <name>ATP</name>
        <dbReference type="ChEBI" id="CHEBI:30616"/>
    </ligand>
</feature>
<gene>
    <name evidence="11" type="primary">pyrH</name>
    <name evidence="13" type="ORF">FJY68_12760</name>
</gene>
<dbReference type="Proteomes" id="UP000779900">
    <property type="component" value="Unassembled WGS sequence"/>
</dbReference>
<accession>A0A937XKC4</accession>
<feature type="domain" description="Aspartate/glutamate/uridylate kinase" evidence="12">
    <location>
        <begin position="7"/>
        <end position="206"/>
    </location>
</feature>
<feature type="binding site" evidence="11">
    <location>
        <position position="65"/>
    </location>
    <ligand>
        <name>UMP</name>
        <dbReference type="ChEBI" id="CHEBI:57865"/>
    </ligand>
</feature>
<evidence type="ECO:0000256" key="10">
    <source>
        <dbReference type="ARBA" id="ARBA00047767"/>
    </source>
</evidence>
<evidence type="ECO:0000256" key="5">
    <source>
        <dbReference type="ARBA" id="ARBA00022679"/>
    </source>
</evidence>
<dbReference type="PANTHER" id="PTHR42833">
    <property type="entry name" value="URIDYLATE KINASE"/>
    <property type="match status" value="1"/>
</dbReference>
<evidence type="ECO:0000256" key="4">
    <source>
        <dbReference type="ARBA" id="ARBA00022490"/>
    </source>
</evidence>
<dbReference type="GO" id="GO:0044210">
    <property type="term" value="P:'de novo' CTP biosynthetic process"/>
    <property type="evidence" value="ECO:0007669"/>
    <property type="project" value="UniProtKB-UniRule"/>
</dbReference>
<evidence type="ECO:0000256" key="8">
    <source>
        <dbReference type="ARBA" id="ARBA00022840"/>
    </source>
</evidence>
<evidence type="ECO:0000256" key="3">
    <source>
        <dbReference type="ARBA" id="ARBA00007614"/>
    </source>
</evidence>
<name>A0A937XKC4_UNCW3</name>
<proteinExistence type="inferred from homology"/>